<keyword evidence="1" id="KW-0732">Signal</keyword>
<dbReference type="PANTHER" id="PTHR31528:SF15">
    <property type="entry name" value="RIBOFLAVIN-BINDING PROTEIN RIBY"/>
    <property type="match status" value="1"/>
</dbReference>
<dbReference type="Gene3D" id="3.40.190.10">
    <property type="entry name" value="Periplasmic binding protein-like II"/>
    <property type="match status" value="2"/>
</dbReference>
<accession>A0A7L9WN43</accession>
<evidence type="ECO:0000256" key="1">
    <source>
        <dbReference type="SAM" id="SignalP"/>
    </source>
</evidence>
<keyword evidence="4" id="KW-1185">Reference proteome</keyword>
<feature type="domain" description="SsuA/THI5-like" evidence="2">
    <location>
        <begin position="41"/>
        <end position="250"/>
    </location>
</feature>
<evidence type="ECO:0000259" key="2">
    <source>
        <dbReference type="Pfam" id="PF09084"/>
    </source>
</evidence>
<name>A0A7L9WN43_9RHOB</name>
<dbReference type="Pfam" id="PF09084">
    <property type="entry name" value="NMT1"/>
    <property type="match status" value="1"/>
</dbReference>
<dbReference type="SUPFAM" id="SSF53850">
    <property type="entry name" value="Periplasmic binding protein-like II"/>
    <property type="match status" value="1"/>
</dbReference>
<feature type="chain" id="PRO_5032468407" evidence="1">
    <location>
        <begin position="25"/>
        <end position="329"/>
    </location>
</feature>
<proteinExistence type="predicted"/>
<reference evidence="3 4" key="1">
    <citation type="submission" date="2019-10" db="EMBL/GenBank/DDBJ databases">
        <title>Pseudopuniceibacterium sp. HQ09 islated from Antarctica.</title>
        <authorList>
            <person name="Liao L."/>
            <person name="Su S."/>
            <person name="Chen B."/>
            <person name="Yu Y."/>
        </authorList>
    </citation>
    <scope>NUCLEOTIDE SEQUENCE [LARGE SCALE GENOMIC DNA]</scope>
    <source>
        <strain evidence="3 4">HQ09</strain>
    </source>
</reference>
<feature type="signal peptide" evidence="1">
    <location>
        <begin position="1"/>
        <end position="24"/>
    </location>
</feature>
<dbReference type="AlphaFoldDB" id="A0A7L9WN43"/>
<sequence length="329" mass="34585">MKMTFLKAAAVALSTLVSVPAAQAADLEKMTYLYPAPDFLPAFTPFQVARTKGYYEAEGLDVNWVIGKGGADVAKQVAVGNAELGGGIGDTPIIVRANGLPVKGVLLMGGKALTQMVIRSDSGATDVKSLKGKKVGVIAYQDTTYYNLMAALAANGMTKDDVDIQAVGAGGMVQLMISGDLDAISGTPDWAASIEGAGVKVGILPINDMFPAMAQAVLTSEDTIKNKPEVVRGFVQATLHGLKDVMTDPEGSAKLLAESIPQYAGKEAFLLEVMNRYNTLVYAVDDMSTLGTFDEARMEAVAKFYLDAGLVASVEPAADYFSNDFVTAD</sequence>
<evidence type="ECO:0000313" key="3">
    <source>
        <dbReference type="EMBL" id="QOL81332.1"/>
    </source>
</evidence>
<evidence type="ECO:0000313" key="4">
    <source>
        <dbReference type="Proteomes" id="UP000594118"/>
    </source>
</evidence>
<dbReference type="KEGG" id="pshq:F3W81_11210"/>
<dbReference type="PANTHER" id="PTHR31528">
    <property type="entry name" value="4-AMINO-5-HYDROXYMETHYL-2-METHYLPYRIMIDINE PHOSPHATE SYNTHASE THI11-RELATED"/>
    <property type="match status" value="1"/>
</dbReference>
<protein>
    <submittedName>
        <fullName evidence="3">ABC transporter substrate-binding protein</fullName>
    </submittedName>
</protein>
<gene>
    <name evidence="3" type="ORF">F3W81_11210</name>
</gene>
<dbReference type="RefSeq" id="WP_226941652.1">
    <property type="nucleotide sequence ID" value="NZ_CP045201.1"/>
</dbReference>
<dbReference type="Proteomes" id="UP000594118">
    <property type="component" value="Chromosome"/>
</dbReference>
<dbReference type="InterPro" id="IPR027939">
    <property type="entry name" value="NMT1/THI5"/>
</dbReference>
<organism evidence="3 4">
    <name type="scientific">Pseudooceanicola spongiae</name>
    <dbReference type="NCBI Taxonomy" id="2613965"/>
    <lineage>
        <taxon>Bacteria</taxon>
        <taxon>Pseudomonadati</taxon>
        <taxon>Pseudomonadota</taxon>
        <taxon>Alphaproteobacteria</taxon>
        <taxon>Rhodobacterales</taxon>
        <taxon>Paracoccaceae</taxon>
        <taxon>Pseudooceanicola</taxon>
    </lineage>
</organism>
<dbReference type="EMBL" id="CP045201">
    <property type="protein sequence ID" value="QOL81332.1"/>
    <property type="molecule type" value="Genomic_DNA"/>
</dbReference>
<dbReference type="InterPro" id="IPR015168">
    <property type="entry name" value="SsuA/THI5"/>
</dbReference>
<dbReference type="GO" id="GO:0009228">
    <property type="term" value="P:thiamine biosynthetic process"/>
    <property type="evidence" value="ECO:0007669"/>
    <property type="project" value="InterPro"/>
</dbReference>